<feature type="compositionally biased region" description="Polar residues" evidence="1">
    <location>
        <begin position="61"/>
        <end position="71"/>
    </location>
</feature>
<reference evidence="2" key="1">
    <citation type="submission" date="2022-10" db="EMBL/GenBank/DDBJ databases">
        <authorList>
            <person name="Hyden B.L."/>
            <person name="Feng K."/>
            <person name="Yates T."/>
            <person name="Jawdy S."/>
            <person name="Smart L.B."/>
            <person name="Muchero W."/>
        </authorList>
    </citation>
    <scope>NUCLEOTIDE SEQUENCE</scope>
    <source>
        <tissue evidence="2">Shoot tip</tissue>
    </source>
</reference>
<protein>
    <submittedName>
        <fullName evidence="2">Uncharacterized protein</fullName>
    </submittedName>
</protein>
<organism evidence="2 3">
    <name type="scientific">Salix suchowensis</name>
    <dbReference type="NCBI Taxonomy" id="1278906"/>
    <lineage>
        <taxon>Eukaryota</taxon>
        <taxon>Viridiplantae</taxon>
        <taxon>Streptophyta</taxon>
        <taxon>Embryophyta</taxon>
        <taxon>Tracheophyta</taxon>
        <taxon>Spermatophyta</taxon>
        <taxon>Magnoliopsida</taxon>
        <taxon>eudicotyledons</taxon>
        <taxon>Gunneridae</taxon>
        <taxon>Pentapetalae</taxon>
        <taxon>rosids</taxon>
        <taxon>fabids</taxon>
        <taxon>Malpighiales</taxon>
        <taxon>Salicaceae</taxon>
        <taxon>Saliceae</taxon>
        <taxon>Salix</taxon>
    </lineage>
</organism>
<dbReference type="EMBL" id="JAPFFI010000025">
    <property type="protein sequence ID" value="KAJ6309546.1"/>
    <property type="molecule type" value="Genomic_DNA"/>
</dbReference>
<comment type="caution">
    <text evidence="2">The sequence shown here is derived from an EMBL/GenBank/DDBJ whole genome shotgun (WGS) entry which is preliminary data.</text>
</comment>
<dbReference type="Proteomes" id="UP001141253">
    <property type="component" value="Unassembled WGS sequence"/>
</dbReference>
<feature type="compositionally biased region" description="Basic and acidic residues" evidence="1">
    <location>
        <begin position="29"/>
        <end position="45"/>
    </location>
</feature>
<reference evidence="2" key="2">
    <citation type="journal article" date="2023" name="Int. J. Mol. Sci.">
        <title>De Novo Assembly and Annotation of 11 Diverse Shrub Willow (Salix) Genomes Reveals Novel Gene Organization in Sex-Linked Regions.</title>
        <authorList>
            <person name="Hyden B."/>
            <person name="Feng K."/>
            <person name="Yates T.B."/>
            <person name="Jawdy S."/>
            <person name="Cereghino C."/>
            <person name="Smart L.B."/>
            <person name="Muchero W."/>
        </authorList>
    </citation>
    <scope>NUCLEOTIDE SEQUENCE</scope>
    <source>
        <tissue evidence="2">Shoot tip</tissue>
    </source>
</reference>
<evidence type="ECO:0000256" key="1">
    <source>
        <dbReference type="SAM" id="MobiDB-lite"/>
    </source>
</evidence>
<gene>
    <name evidence="2" type="ORF">OIU77_015116</name>
</gene>
<proteinExistence type="predicted"/>
<feature type="non-terminal residue" evidence="2">
    <location>
        <position position="77"/>
    </location>
</feature>
<evidence type="ECO:0000313" key="3">
    <source>
        <dbReference type="Proteomes" id="UP001141253"/>
    </source>
</evidence>
<accession>A0ABQ8ZT17</accession>
<evidence type="ECO:0000313" key="2">
    <source>
        <dbReference type="EMBL" id="KAJ6309546.1"/>
    </source>
</evidence>
<feature type="region of interest" description="Disordered" evidence="1">
    <location>
        <begin position="26"/>
        <end position="77"/>
    </location>
</feature>
<sequence length="77" mass="8756">MRRWYQARSRKTCKVKGIIGIISGSPRRTKAEEMRGGRPRVRGDPKSILFSSKDEFRNSKNDSAVSTTQDNLEGIQD</sequence>
<name>A0ABQ8ZT17_9ROSI</name>
<keyword evidence="3" id="KW-1185">Reference proteome</keyword>